<dbReference type="Pfam" id="PF00326">
    <property type="entry name" value="Peptidase_S9"/>
    <property type="match status" value="1"/>
</dbReference>
<dbReference type="EMBL" id="CP036269">
    <property type="protein sequence ID" value="QDT40903.1"/>
    <property type="molecule type" value="Genomic_DNA"/>
</dbReference>
<dbReference type="PANTHER" id="PTHR42776:SF27">
    <property type="entry name" value="DIPEPTIDYL PEPTIDASE FAMILY MEMBER 6"/>
    <property type="match status" value="1"/>
</dbReference>
<dbReference type="SUPFAM" id="SSF53474">
    <property type="entry name" value="alpha/beta-Hydrolases"/>
    <property type="match status" value="1"/>
</dbReference>
<accession>A0A517RAT4</accession>
<dbReference type="InterPro" id="IPR029058">
    <property type="entry name" value="AB_hydrolase_fold"/>
</dbReference>
<keyword evidence="4" id="KW-1185">Reference proteome</keyword>
<evidence type="ECO:0000256" key="1">
    <source>
        <dbReference type="ARBA" id="ARBA00022801"/>
    </source>
</evidence>
<organism evidence="3 4">
    <name type="scientific">Gimesia alba</name>
    <dbReference type="NCBI Taxonomy" id="2527973"/>
    <lineage>
        <taxon>Bacteria</taxon>
        <taxon>Pseudomonadati</taxon>
        <taxon>Planctomycetota</taxon>
        <taxon>Planctomycetia</taxon>
        <taxon>Planctomycetales</taxon>
        <taxon>Planctomycetaceae</taxon>
        <taxon>Gimesia</taxon>
    </lineage>
</organism>
<dbReference type="GO" id="GO:0006508">
    <property type="term" value="P:proteolysis"/>
    <property type="evidence" value="ECO:0007669"/>
    <property type="project" value="InterPro"/>
</dbReference>
<keyword evidence="1" id="KW-0378">Hydrolase</keyword>
<gene>
    <name evidence="3" type="ORF">Pan241w_09620</name>
</gene>
<dbReference type="Gene3D" id="3.40.50.1820">
    <property type="entry name" value="alpha/beta hydrolase"/>
    <property type="match status" value="1"/>
</dbReference>
<reference evidence="3 4" key="1">
    <citation type="submission" date="2019-02" db="EMBL/GenBank/DDBJ databases">
        <title>Deep-cultivation of Planctomycetes and their phenomic and genomic characterization uncovers novel biology.</title>
        <authorList>
            <person name="Wiegand S."/>
            <person name="Jogler M."/>
            <person name="Boedeker C."/>
            <person name="Pinto D."/>
            <person name="Vollmers J."/>
            <person name="Rivas-Marin E."/>
            <person name="Kohn T."/>
            <person name="Peeters S.H."/>
            <person name="Heuer A."/>
            <person name="Rast P."/>
            <person name="Oberbeckmann S."/>
            <person name="Bunk B."/>
            <person name="Jeske O."/>
            <person name="Meyerdierks A."/>
            <person name="Storesund J.E."/>
            <person name="Kallscheuer N."/>
            <person name="Luecker S."/>
            <person name="Lage O.M."/>
            <person name="Pohl T."/>
            <person name="Merkel B.J."/>
            <person name="Hornburger P."/>
            <person name="Mueller R.-W."/>
            <person name="Bruemmer F."/>
            <person name="Labrenz M."/>
            <person name="Spormann A.M."/>
            <person name="Op den Camp H."/>
            <person name="Overmann J."/>
            <person name="Amann R."/>
            <person name="Jetten M.S.M."/>
            <person name="Mascher T."/>
            <person name="Medema M.H."/>
            <person name="Devos D.P."/>
            <person name="Kaster A.-K."/>
            <person name="Ovreas L."/>
            <person name="Rohde M."/>
            <person name="Galperin M.Y."/>
            <person name="Jogler C."/>
        </authorList>
    </citation>
    <scope>NUCLEOTIDE SEQUENCE [LARGE SCALE GENOMIC DNA]</scope>
    <source>
        <strain evidence="3 4">Pan241w</strain>
    </source>
</reference>
<dbReference type="PANTHER" id="PTHR42776">
    <property type="entry name" value="SERINE PEPTIDASE S9 FAMILY MEMBER"/>
    <property type="match status" value="1"/>
</dbReference>
<name>A0A517RAT4_9PLAN</name>
<dbReference type="GO" id="GO:0004252">
    <property type="term" value="F:serine-type endopeptidase activity"/>
    <property type="evidence" value="ECO:0007669"/>
    <property type="project" value="TreeGrafter"/>
</dbReference>
<sequence>MNLRPILFSLIVSVLLVGCEGQAQSIGTDLAAARQEFTTKLTRRGPAPQEYEKAVPPTGVTEVEYTSGDLRLKAWLSDDPGDGKKYPAVVYLHGGWAFSAIDWDDVTQFVDAGFVVLMPMLRGENGNPGNYEAFYGEVDDAIAAGRFVSELPYVDADQVFVAGHSVGAVLATLVAMIPSNYKAAAALSGVLDMALWSAEGDPAQFVFNIRDPEEVRVRNPMAFAGSIQIPLILYAERGGHGSVQYCVPGTSQTRRQELRVRDHVGRSYDDGCSFSPAGH</sequence>
<dbReference type="OrthoDB" id="9805123at2"/>
<proteinExistence type="predicted"/>
<evidence type="ECO:0000313" key="4">
    <source>
        <dbReference type="Proteomes" id="UP000317171"/>
    </source>
</evidence>
<dbReference type="RefSeq" id="WP_145211609.1">
    <property type="nucleotide sequence ID" value="NZ_CP036269.1"/>
</dbReference>
<feature type="domain" description="Peptidase S9 prolyl oligopeptidase catalytic" evidence="2">
    <location>
        <begin position="107"/>
        <end position="199"/>
    </location>
</feature>
<dbReference type="KEGG" id="gaz:Pan241w_09620"/>
<protein>
    <submittedName>
        <fullName evidence="3">Prolyl oligopeptidase family protein</fullName>
    </submittedName>
</protein>
<dbReference type="InterPro" id="IPR001375">
    <property type="entry name" value="Peptidase_S9_cat"/>
</dbReference>
<dbReference type="PROSITE" id="PS51257">
    <property type="entry name" value="PROKAR_LIPOPROTEIN"/>
    <property type="match status" value="1"/>
</dbReference>
<evidence type="ECO:0000259" key="2">
    <source>
        <dbReference type="Pfam" id="PF00326"/>
    </source>
</evidence>
<dbReference type="AlphaFoldDB" id="A0A517RAT4"/>
<evidence type="ECO:0000313" key="3">
    <source>
        <dbReference type="EMBL" id="QDT40903.1"/>
    </source>
</evidence>
<dbReference type="Proteomes" id="UP000317171">
    <property type="component" value="Chromosome"/>
</dbReference>